<dbReference type="GeneID" id="70237577"/>
<proteinExistence type="predicted"/>
<evidence type="ECO:0000313" key="2">
    <source>
        <dbReference type="Proteomes" id="UP000769157"/>
    </source>
</evidence>
<comment type="caution">
    <text evidence="1">The sequence shown here is derived from an EMBL/GenBank/DDBJ whole genome shotgun (WGS) entry which is preliminary data.</text>
</comment>
<dbReference type="AlphaFoldDB" id="A0A9P8T251"/>
<evidence type="ECO:0000313" key="1">
    <source>
        <dbReference type="EMBL" id="KAH3662361.1"/>
    </source>
</evidence>
<sequence length="227" mass="25440">MNNVGQFGLSFDSWDVSGSSKSRLCDEQVWSRRRELRRTQVSVLFPRVITCKEKLEASELDKEHCGSQHMAGMVCGKSDTLHLDGGMIVDGFNSVERLVEVLVGVEEIGRVFVVVVGNACNSDKVVQQPFIDCLCGIRHEHSTFKVCVLHHVWQRGRVVEVEMTNQQDVYFGEVEVVVEGQRLCPRKRRVNARVQHHHLSLILDNVAGAADFVSSAQTVKVQLFGHG</sequence>
<dbReference type="EMBL" id="JAEUBE010000378">
    <property type="protein sequence ID" value="KAH3662361.1"/>
    <property type="molecule type" value="Genomic_DNA"/>
</dbReference>
<gene>
    <name evidence="1" type="ORF">OGAPHI_005613</name>
</gene>
<protein>
    <submittedName>
        <fullName evidence="1">Uncharacterized protein</fullName>
    </submittedName>
</protein>
<organism evidence="1 2">
    <name type="scientific">Ogataea philodendri</name>
    <dbReference type="NCBI Taxonomy" id="1378263"/>
    <lineage>
        <taxon>Eukaryota</taxon>
        <taxon>Fungi</taxon>
        <taxon>Dikarya</taxon>
        <taxon>Ascomycota</taxon>
        <taxon>Saccharomycotina</taxon>
        <taxon>Pichiomycetes</taxon>
        <taxon>Pichiales</taxon>
        <taxon>Pichiaceae</taxon>
        <taxon>Ogataea</taxon>
    </lineage>
</organism>
<reference evidence="1" key="2">
    <citation type="submission" date="2021-01" db="EMBL/GenBank/DDBJ databases">
        <authorList>
            <person name="Schikora-Tamarit M.A."/>
        </authorList>
    </citation>
    <scope>NUCLEOTIDE SEQUENCE</scope>
    <source>
        <strain evidence="1">CBS6075</strain>
    </source>
</reference>
<dbReference type="Proteomes" id="UP000769157">
    <property type="component" value="Unassembled WGS sequence"/>
</dbReference>
<dbReference type="RefSeq" id="XP_046059450.1">
    <property type="nucleotide sequence ID" value="XM_046206813.1"/>
</dbReference>
<accession>A0A9P8T251</accession>
<name>A0A9P8T251_9ASCO</name>
<keyword evidence="2" id="KW-1185">Reference proteome</keyword>
<reference evidence="1" key="1">
    <citation type="journal article" date="2021" name="Open Biol.">
        <title>Shared evolutionary footprints suggest mitochondrial oxidative damage underlies multiple complex I losses in fungi.</title>
        <authorList>
            <person name="Schikora-Tamarit M.A."/>
            <person name="Marcet-Houben M."/>
            <person name="Nosek J."/>
            <person name="Gabaldon T."/>
        </authorList>
    </citation>
    <scope>NUCLEOTIDE SEQUENCE</scope>
    <source>
        <strain evidence="1">CBS6075</strain>
    </source>
</reference>